<protein>
    <submittedName>
        <fullName evidence="1">Uncharacterized protein</fullName>
    </submittedName>
</protein>
<dbReference type="OrthoDB" id="5380854at2"/>
<organism evidence="1 2">
    <name type="scientific">Corallococcus terminator</name>
    <dbReference type="NCBI Taxonomy" id="2316733"/>
    <lineage>
        <taxon>Bacteria</taxon>
        <taxon>Pseudomonadati</taxon>
        <taxon>Myxococcota</taxon>
        <taxon>Myxococcia</taxon>
        <taxon>Myxococcales</taxon>
        <taxon>Cystobacterineae</taxon>
        <taxon>Myxococcaceae</taxon>
        <taxon>Corallococcus</taxon>
    </lineage>
</organism>
<dbReference type="EMBL" id="RAVZ01000024">
    <property type="protein sequence ID" value="RKG92519.1"/>
    <property type="molecule type" value="Genomic_DNA"/>
</dbReference>
<dbReference type="Proteomes" id="UP000268094">
    <property type="component" value="Unassembled WGS sequence"/>
</dbReference>
<accession>A0A3A8J9Z4</accession>
<gene>
    <name evidence="1" type="ORF">D7V88_05910</name>
</gene>
<evidence type="ECO:0000313" key="2">
    <source>
        <dbReference type="Proteomes" id="UP000268094"/>
    </source>
</evidence>
<proteinExistence type="predicted"/>
<name>A0A3A8J9Z4_9BACT</name>
<evidence type="ECO:0000313" key="1">
    <source>
        <dbReference type="EMBL" id="RKG92519.1"/>
    </source>
</evidence>
<sequence>MLSLLVLAPAANAQTSPPLDYVRRIQQNEMVFVPYMGMTRGPVYYTKYEQVSTGVSGASGFRRVILNLTPTAHRLNQYNSFISQNGITDARLNAVTAASACQPSEEIKAMTAYMPEAYRPKVLAGNYPTLCSLSVYFLPEEEAATMAFINTHAVIMMRATVPLCDPASARLSLGPINQRLVQAGVLSTNAASELVGNSWDVLFESAKLAQTAPYLFVTSDPQVGWEIYMKSFTLDLTAQTATMTALTAGQQAYICTPAPLSLTFG</sequence>
<dbReference type="AlphaFoldDB" id="A0A3A8J9Z4"/>
<keyword evidence="2" id="KW-1185">Reference proteome</keyword>
<reference evidence="2" key="1">
    <citation type="submission" date="2018-09" db="EMBL/GenBank/DDBJ databases">
        <authorList>
            <person name="Livingstone P.G."/>
            <person name="Whitworth D.E."/>
        </authorList>
    </citation>
    <scope>NUCLEOTIDE SEQUENCE [LARGE SCALE GENOMIC DNA]</scope>
    <source>
        <strain evidence="2">CA054A</strain>
    </source>
</reference>
<comment type="caution">
    <text evidence="1">The sequence shown here is derived from an EMBL/GenBank/DDBJ whole genome shotgun (WGS) entry which is preliminary data.</text>
</comment>